<name>A0A090IT45_9GAMM</name>
<dbReference type="HOGENOM" id="CLU_2808693_0_0_6"/>
<dbReference type="KEGG" id="awd:AWOD_I_1460"/>
<dbReference type="GeneID" id="28541018"/>
<dbReference type="EMBL" id="LN554846">
    <property type="protein sequence ID" value="CED71535.1"/>
    <property type="molecule type" value="Genomic_DNA"/>
</dbReference>
<dbReference type="PATRIC" id="fig|80852.17.peg.1502"/>
<dbReference type="OrthoDB" id="5818843at2"/>
<accession>A0A090IT45</accession>
<organism evidence="1 2">
    <name type="scientific">Aliivibrio wodanis</name>
    <dbReference type="NCBI Taxonomy" id="80852"/>
    <lineage>
        <taxon>Bacteria</taxon>
        <taxon>Pseudomonadati</taxon>
        <taxon>Pseudomonadota</taxon>
        <taxon>Gammaproteobacteria</taxon>
        <taxon>Vibrionales</taxon>
        <taxon>Vibrionaceae</taxon>
        <taxon>Aliivibrio</taxon>
    </lineage>
</organism>
<evidence type="ECO:0000313" key="2">
    <source>
        <dbReference type="Proteomes" id="UP000032427"/>
    </source>
</evidence>
<protein>
    <submittedName>
        <fullName evidence="1">Putative phage tail X protein</fullName>
    </submittedName>
</protein>
<keyword evidence="2" id="KW-1185">Reference proteome</keyword>
<proteinExistence type="predicted"/>
<sequence length="67" mass="7849">MKVQARAGDLITDLLFKKTGSDDDELEREFFHLNPHVRRDIFQEDCLVIIPKNMTSTRKQTVTRSWG</sequence>
<gene>
    <name evidence="1" type="ORF">AWOD_I_1460</name>
</gene>
<dbReference type="Proteomes" id="UP000032427">
    <property type="component" value="Chromosome 1"/>
</dbReference>
<reference evidence="2" key="1">
    <citation type="submission" date="2014-09" db="EMBL/GenBank/DDBJ databases">
        <authorList>
            <person name="Hjerde E."/>
        </authorList>
    </citation>
    <scope>NUCLEOTIDE SEQUENCE [LARGE SCALE GENOMIC DNA]</scope>
    <source>
        <strain evidence="2">06/09/139</strain>
    </source>
</reference>
<evidence type="ECO:0000313" key="1">
    <source>
        <dbReference type="EMBL" id="CED71535.1"/>
    </source>
</evidence>
<dbReference type="STRING" id="80852.AWOD_I_1460"/>
<dbReference type="AlphaFoldDB" id="A0A090IT45"/>